<evidence type="ECO:0000256" key="1">
    <source>
        <dbReference type="ARBA" id="ARBA00022729"/>
    </source>
</evidence>
<dbReference type="SUPFAM" id="SSF57184">
    <property type="entry name" value="Growth factor receptor domain"/>
    <property type="match status" value="1"/>
</dbReference>
<feature type="transmembrane region" description="Helical" evidence="3">
    <location>
        <begin position="2363"/>
        <end position="2383"/>
    </location>
</feature>
<feature type="transmembrane region" description="Helical" evidence="3">
    <location>
        <begin position="2255"/>
        <end position="2278"/>
    </location>
</feature>
<dbReference type="Proteomes" id="UP000054408">
    <property type="component" value="Unassembled WGS sequence"/>
</dbReference>
<sequence>MGGAATQADSFAVPLSRDAGSLAALDITGGGWVGDLDSDSIPDVVTIESDGIRVAHGMLTGATPVLVNTIIGDHQNSFEKKRVFANKHQTVRFFDLDTDGIKDMFWSSWATSTHSGYNHHLTWYRGLGDGVFDETRNTVYSFTSQCGYIRDVAVADFNNDGFNDLAWFTSSECVFYRHAAAPGVFDATYPSVEITNDLADHSDCRFINIVDYNMDSMLDIILTCSHGTMPLFPNVAANNTQLYAPGPVADTLIGREDIWSVEFQDVDRDGDIDIVFAEYDPDVVAYRRNEGDGSYTDFNYDVENPWRVTVGDINNDTYLDACGTALYNRIFCFLFDESSNQFSIASLFDAPGATNATSIKIIDMDGDGLPDIVGLDNMQNYDWKFDIQRSIHYYRNQLYELPGRIFDLNRPVGHVAGVRGESYVFSIDDFSGDGVGDVATIHLTTNSRSLSLYVTSGPGTGHSLAVATPRYGYQQLVVPLSGIPRASLFGDRDADGDVDILIAVGGSNSRLVFVRSFAAGSGAVPGSGANFSTPTNLGSGLDPSDEPHAMQLVDFAGSSSARDVVVAWQHATTSGYIAVYSVDTWATATQATTTRTVVADGLVLPNTLAVADIDADGSLDIVVNDYYTVYAYRNVNNSLSQLVRTLVASPYPAEEANFFTSMHVVVGHLNPLEDAHVDLVVQANEFYIYNFMGLGPDTSGAPAFTSFRDTPIIRVFERNQGANQAVKGLALVDVDTDGYIDIMFPTTRGVAFLPNLGYPGARKASQLVDRDPLEEMYISASTAADYNRDSHVDFVIYHPASEESGRLRFFFDSPTFEVSYDVWLELGGRVVALESADVNNDGVQDVVFATGYQHNTIGWIPNIGPPLYFRAEDVVIITANTTLDAPDLVGVHRMHGQLLPLANSSDPVYSVFLLAGVAGTVGLLPGNASASGRFDDPYVLAALPDETCNFAHDMAAADMTGDGAPDVLVACYKSDRVMLGVSAPSVAGAPWGMAPFVELQPDRTGDIWTLCAIDLNNDGLVDLVTGAEWVENAAYAVNLGTPLAPLLGPPRILLPQYAEWRDLSPAAEDRPATTVGMAVADFNLDGWSDIIAFPTSRSVVLYLNVGGMYNETEFDDTSSSAGRSRLRIVNRWYDIRNKYASETRANYAQVLDVDGDGYPDWLTSSQWTYTRSAGYAGINSVFRTLRAPARFRVPVETCGYTLTCVVDTMVRHPGTYNLDIVELPQGTYSGCWKDQPHVLSRSVHLLGIGHVVVDCGPGGGTLFASSEPGIVIQLENLTVVRATTTSVQFGGAVLGVTDGTVILRNVTLANCTARQGDDPTVASPTFGFGGAILLRDSASLVAYDSVLASNTADRSGGAVAAVGADVHVELERVVCAWNSAEVSGGCIFVESSGGTSRVVINNSMLTDNSAAGVSPSFTSARVGGVLAVTAIRGDIEIEVSGSVLSRNVVRDGGGALHAHSIKSAEIDVRVKSSELNENEATEGSGGALLLEAIQGSACRLWVGGNAELARNRAAKSGGAIALEAHGVSATVRLDVTGGTSVVDNMAGHHGGGMMLAGQQADGRLDGGAVIVTNAARRLGGALAVVGGGSFTSADAQMRENEASFGGAVAAASESQYLRGVTSANGFPIEPSSSSLEALAMPVGSEPAGCVQRGVVEIRETALVRNRAVYGAVGFACGARVVLAGSGNEPFELDPTKAVEQMLPATGMFFVCHAQAGYCASGSDPCCTAPEVSTSYGSFLRSAPWIDVAPAMEVVVNASLPAVVDAVGYAPLVGGPLVSLAWVSSLPAVISSGTLFGAGAGQVMALDGFGQVVVDPQVMVAMELADLSLESAYAFVGSGRQQPLDAEVLAFSGVGVAARIGADVGVAVELHVQVARSAMSLELAPGARISGSVVVQACLPGSGALVKSGSTVLECALCTEGTVSAETSLEPCEICPESTVLTGIGATECLTCPVNAQVEQGFVPVAGGGLNCTCIPGYFSMLREINEPCIECPEGARCDGGLAMPVALPGYFPTNEPGVFLECPNARACRGGYPFACAKGYTGRLCGACARRYYALSGECYKCDNRTLPLLGLVMLLSVLVVGVLVWLNAKEELSYKFAAAMIGFNSLQISAMYGQFELPWSNFAAQFFNVVSFFNLNFDLSSPECATVTDDVWLLKWWITVLLPLLFLFPFAAVYCGFLAYKAHLAPRMGRDVKLTVGALRDACRRAYLQLMVLLYLPLAAMAMSYLQCRRDKDGRWVLEAAPAKSCYGTWYWNYFGMAVLFSAIYCVGLPLGVFALLTRLKRVSNPDLFSLRYAFLVGRFSPANYRFEVWIMARKAAVVLAMTFFRAPLTKASVALFALVMSFMQLARYLPYETMFHNQLALLCLGSCMVILWSGTFAEASFRNGTAMAAIIVNVLAIVVGNIIDLILIARRNKKLEAEFDAVFGEGESFGGSQIFDMELDNLGTLDQATVGTSPFVVLDGGSAGSSDLPDAQLSSFVVSSKDLPPPPPPLVSASPMTSMCDAFDSAAFVTTLHSPEAQAKPRLSSLEHDTTLVALSSTPAPPPMPTDQELFVSVMQVQPNKRLGSSSSSSSGSSSSSSPSSRSSS</sequence>
<keyword evidence="3" id="KW-0812">Transmembrane</keyword>
<feature type="transmembrane region" description="Helical" evidence="3">
    <location>
        <begin position="2067"/>
        <end position="2087"/>
    </location>
</feature>
<name>A0A0L0D7B8_THETB</name>
<dbReference type="PANTHER" id="PTHR11319">
    <property type="entry name" value="G PROTEIN-COUPLED RECEPTOR-RELATED"/>
    <property type="match status" value="1"/>
</dbReference>
<feature type="transmembrane region" description="Helical" evidence="3">
    <location>
        <begin position="2389"/>
        <end position="2411"/>
    </location>
</feature>
<evidence type="ECO:0000256" key="2">
    <source>
        <dbReference type="SAM" id="MobiDB-lite"/>
    </source>
</evidence>
<feature type="transmembrane region" description="Helical" evidence="3">
    <location>
        <begin position="2094"/>
        <end position="2113"/>
    </location>
</feature>
<evidence type="ECO:0000313" key="4">
    <source>
        <dbReference type="EMBL" id="KNC48075.1"/>
    </source>
</evidence>
<dbReference type="GeneID" id="25563857"/>
<dbReference type="PANTHER" id="PTHR11319:SF35">
    <property type="entry name" value="OUTER MEMBRANE PROTEIN PMPC-RELATED"/>
    <property type="match status" value="1"/>
</dbReference>
<feature type="transmembrane region" description="Helical" evidence="3">
    <location>
        <begin position="2157"/>
        <end position="2181"/>
    </location>
</feature>
<keyword evidence="3" id="KW-1133">Transmembrane helix</keyword>
<dbReference type="InterPro" id="IPR028994">
    <property type="entry name" value="Integrin_alpha_N"/>
</dbReference>
<evidence type="ECO:0000256" key="3">
    <source>
        <dbReference type="SAM" id="Phobius"/>
    </source>
</evidence>
<feature type="compositionally biased region" description="Low complexity" evidence="2">
    <location>
        <begin position="2567"/>
        <end position="2587"/>
    </location>
</feature>
<dbReference type="eggNOG" id="ENOG502S52S">
    <property type="taxonomic scope" value="Eukaryota"/>
</dbReference>
<feature type="transmembrane region" description="Helical" evidence="3">
    <location>
        <begin position="2207"/>
        <end position="2227"/>
    </location>
</feature>
<dbReference type="InterPro" id="IPR011050">
    <property type="entry name" value="Pectin_lyase_fold/virulence"/>
</dbReference>
<dbReference type="RefSeq" id="XP_013759090.1">
    <property type="nucleotide sequence ID" value="XM_013903636.1"/>
</dbReference>
<accession>A0A0L0D7B8</accession>
<proteinExistence type="predicted"/>
<dbReference type="InterPro" id="IPR009030">
    <property type="entry name" value="Growth_fac_rcpt_cys_sf"/>
</dbReference>
<keyword evidence="1" id="KW-0732">Signal</keyword>
<dbReference type="SUPFAM" id="SSF51126">
    <property type="entry name" value="Pectin lyase-like"/>
    <property type="match status" value="1"/>
</dbReference>
<dbReference type="Gene3D" id="2.130.10.130">
    <property type="entry name" value="Integrin alpha, N-terminal"/>
    <property type="match status" value="3"/>
</dbReference>
<gene>
    <name evidence="4" type="ORF">AMSG_04305</name>
</gene>
<dbReference type="InterPro" id="IPR013517">
    <property type="entry name" value="FG-GAP"/>
</dbReference>
<keyword evidence="5" id="KW-1185">Reference proteome</keyword>
<organism evidence="4 5">
    <name type="scientific">Thecamonas trahens ATCC 50062</name>
    <dbReference type="NCBI Taxonomy" id="461836"/>
    <lineage>
        <taxon>Eukaryota</taxon>
        <taxon>Apusozoa</taxon>
        <taxon>Apusomonadida</taxon>
        <taxon>Apusomonadidae</taxon>
        <taxon>Thecamonas</taxon>
    </lineage>
</organism>
<evidence type="ECO:0000313" key="5">
    <source>
        <dbReference type="Proteomes" id="UP000054408"/>
    </source>
</evidence>
<dbReference type="EMBL" id="GL349449">
    <property type="protein sequence ID" value="KNC48075.1"/>
    <property type="molecule type" value="Genomic_DNA"/>
</dbReference>
<dbReference type="Pfam" id="PF13517">
    <property type="entry name" value="FG-GAP_3"/>
    <property type="match status" value="2"/>
</dbReference>
<protein>
    <submittedName>
        <fullName evidence="4">Uncharacterized protein</fullName>
    </submittedName>
</protein>
<reference evidence="4 5" key="1">
    <citation type="submission" date="2010-05" db="EMBL/GenBank/DDBJ databases">
        <title>The Genome Sequence of Thecamonas trahens ATCC 50062.</title>
        <authorList>
            <consortium name="The Broad Institute Genome Sequencing Platform"/>
            <person name="Russ C."/>
            <person name="Cuomo C."/>
            <person name="Shea T."/>
            <person name="Young S.K."/>
            <person name="Zeng Q."/>
            <person name="Koehrsen M."/>
            <person name="Haas B."/>
            <person name="Borodovsky M."/>
            <person name="Guigo R."/>
            <person name="Alvarado L."/>
            <person name="Berlin A."/>
            <person name="Bochicchio J."/>
            <person name="Borenstein D."/>
            <person name="Chapman S."/>
            <person name="Chen Z."/>
            <person name="Freedman E."/>
            <person name="Gellesch M."/>
            <person name="Goldberg J."/>
            <person name="Griggs A."/>
            <person name="Gujja S."/>
            <person name="Heilman E."/>
            <person name="Heiman D."/>
            <person name="Hepburn T."/>
            <person name="Howarth C."/>
            <person name="Jen D."/>
            <person name="Larson L."/>
            <person name="Mehta T."/>
            <person name="Park D."/>
            <person name="Pearson M."/>
            <person name="Roberts A."/>
            <person name="Saif S."/>
            <person name="Shenoy N."/>
            <person name="Sisk P."/>
            <person name="Stolte C."/>
            <person name="Sykes S."/>
            <person name="Thomson T."/>
            <person name="Walk T."/>
            <person name="White J."/>
            <person name="Yandava C."/>
            <person name="Burger G."/>
            <person name="Gray M.W."/>
            <person name="Holland P.W.H."/>
            <person name="King N."/>
            <person name="Lang F.B.F."/>
            <person name="Roger A.J."/>
            <person name="Ruiz-Trillo I."/>
            <person name="Lander E."/>
            <person name="Nusbaum C."/>
        </authorList>
    </citation>
    <scope>NUCLEOTIDE SEQUENCE [LARGE SCALE GENOMIC DNA]</scope>
    <source>
        <strain evidence="4 5">ATCC 50062</strain>
    </source>
</reference>
<feature type="region of interest" description="Disordered" evidence="2">
    <location>
        <begin position="2560"/>
        <end position="2587"/>
    </location>
</feature>
<keyword evidence="3" id="KW-0472">Membrane</keyword>
<dbReference type="SUPFAM" id="SSF69318">
    <property type="entry name" value="Integrin alpha N-terminal domain"/>
    <property type="match status" value="3"/>
</dbReference>